<dbReference type="InterPro" id="IPR027417">
    <property type="entry name" value="P-loop_NTPase"/>
</dbReference>
<dbReference type="OrthoDB" id="2400221at2759"/>
<dbReference type="EMBL" id="GG662845">
    <property type="protein sequence ID" value="EAR87838.2"/>
    <property type="molecule type" value="Genomic_DNA"/>
</dbReference>
<evidence type="ECO:0000256" key="1">
    <source>
        <dbReference type="SAM" id="Coils"/>
    </source>
</evidence>
<reference evidence="4" key="1">
    <citation type="journal article" date="2006" name="PLoS Biol.">
        <title>Macronuclear genome sequence of the ciliate Tetrahymena thermophila, a model eukaryote.</title>
        <authorList>
            <person name="Eisen J.A."/>
            <person name="Coyne R.S."/>
            <person name="Wu M."/>
            <person name="Wu D."/>
            <person name="Thiagarajan M."/>
            <person name="Wortman J.R."/>
            <person name="Badger J.H."/>
            <person name="Ren Q."/>
            <person name="Amedeo P."/>
            <person name="Jones K.M."/>
            <person name="Tallon L.J."/>
            <person name="Delcher A.L."/>
            <person name="Salzberg S.L."/>
            <person name="Silva J.C."/>
            <person name="Haas B.J."/>
            <person name="Majoros W.H."/>
            <person name="Farzad M."/>
            <person name="Carlton J.M."/>
            <person name="Smith R.K. Jr."/>
            <person name="Garg J."/>
            <person name="Pearlman R.E."/>
            <person name="Karrer K.M."/>
            <person name="Sun L."/>
            <person name="Manning G."/>
            <person name="Elde N.C."/>
            <person name="Turkewitz A.P."/>
            <person name="Asai D.J."/>
            <person name="Wilkes D.E."/>
            <person name="Wang Y."/>
            <person name="Cai H."/>
            <person name="Collins K."/>
            <person name="Stewart B.A."/>
            <person name="Lee S.R."/>
            <person name="Wilamowska K."/>
            <person name="Weinberg Z."/>
            <person name="Ruzzo W.L."/>
            <person name="Wloga D."/>
            <person name="Gaertig J."/>
            <person name="Frankel J."/>
            <person name="Tsao C.-C."/>
            <person name="Gorovsky M.A."/>
            <person name="Keeling P.J."/>
            <person name="Waller R.F."/>
            <person name="Patron N.J."/>
            <person name="Cherry J.M."/>
            <person name="Stover N.A."/>
            <person name="Krieger C.J."/>
            <person name="del Toro C."/>
            <person name="Ryder H.F."/>
            <person name="Williamson S.C."/>
            <person name="Barbeau R.A."/>
            <person name="Hamilton E.P."/>
            <person name="Orias E."/>
        </authorList>
    </citation>
    <scope>NUCLEOTIDE SEQUENCE [LARGE SCALE GENOMIC DNA]</scope>
    <source>
        <strain evidence="4">SB210</strain>
    </source>
</reference>
<evidence type="ECO:0000313" key="4">
    <source>
        <dbReference type="Proteomes" id="UP000009168"/>
    </source>
</evidence>
<proteinExistence type="predicted"/>
<keyword evidence="1" id="KW-0175">Coiled coil</keyword>
<organism evidence="3 4">
    <name type="scientific">Tetrahymena thermophila (strain SB210)</name>
    <dbReference type="NCBI Taxonomy" id="312017"/>
    <lineage>
        <taxon>Eukaryota</taxon>
        <taxon>Sar</taxon>
        <taxon>Alveolata</taxon>
        <taxon>Ciliophora</taxon>
        <taxon>Intramacronucleata</taxon>
        <taxon>Oligohymenophorea</taxon>
        <taxon>Hymenostomatida</taxon>
        <taxon>Tetrahymenina</taxon>
        <taxon>Tetrahymenidae</taxon>
        <taxon>Tetrahymena</taxon>
    </lineage>
</organism>
<dbReference type="InParanoid" id="Q22SD4"/>
<sequence length="4608" mass="547051">MKTQKQSREIEVNFYLHFTDLSKFEQVFLLINGQSIKLEDLGCDIDFQVVTLDMEAAESKIQYQYEIKHKKSTYLSDYISRQLTQYKIIENENEKIYIFDRPSKFKMNRIQNKKISQKEDEVGLEEEQEQEIINQKDIEKSYYQFLKQVKEKSENISTVVKGLRKFIVVSQFKNKHQLFKDIDDNILKLINPQKDEVNQLNQLIEALSQNAKTNNSYNIYCKIKQAPLDYFKNEYLIQFVQSLQNNFNPLEILKELIENNGLLEKSQLQQNFITKLNQLNSEQFKKHQSEIEQQFDILRKNNKQEAIKLRQSFIFKILRQINSLKDQLNHLLVNQVDIKGLFQNDDFLQIQQYIQEILLGELLQKYPLQKKDFFDHFISKIKDFQSYYDSDFQIIKSYFRDQNFTELQPINQIDLIIFMIQHQQKLEIDIQKLIKSKSLIKNLKKFDQIVCLSKYFSQHDPTQSQQNYLLSTFQEFIKTLEAKQIEFVWDYQKELVDLLKFQQNQQKIYLQQQIENTISQKNNMQKMIDEQDQTDTLRNNQKDFPQINFEKINDIEINTFQEQSYQILVEYFHQNLKMIIQAIYEEQNVENLNKILNTIQQIFNKQICMKRLTEFYSFYKKCLEQKKIQNKEQESILVKIQQFFEQEAINLYEQQQPPEQRFQSEQYLDFLKISDKRPDFPFRKRLLADLNKFVLHHDEIKIPSIKKIIENQQFKDIYKFFQSEIKIQFSDFSKQIDQEISQFYKEKEKINKLLKYFPSYLKKENQLFEQKFKMDAQFGEIRQIIIKFKQMKSLYDYFDLLQSSKIFQKIVFMLQQQEGEYKILSGNLNNILYYSKMELINLIQMVKGNKIVSLKCLDTFQIKLQEDINNLNQQQPCFDHEFELEENEEEENSQKSISEKSILFPKKILNLQNLIQISGDSFIESEENFLNLYELLQIKEENLSETLQKFFHINFLHQYGKCLIEIAKQNDINLESQLNKQFYLDLQNLTNIDVNKKSIDYFQNSQFKCLLSFPSGFYLGVERQDNAVLTISQLDSIIKYIIDNLQNQSFLELRDLVGGDENTDLQSLLIKLNNQRKIFGILTELRETYSNNQKASFIKFIQKIVEFCRLELVDEAIHAELQQCSEDFFKIKQIDKSQQNQQDYISLAIEVLEVGEFQFYLDEHKDNPEQVKLVVLSNQEYSELDIRKICSKVIIDQNMVKIHAQFIKEREKKNKPKSKISSKSMIQVEEEESEECKQIKNSMKMFKDQWEAAERLKEVISNLISFGKFDILQRKLIFSNKNQTPQKNLEQMEQNYQTYTKELTEWKNQLCELFQQYPYFSLIGFSYYQELITYCEEGKYEDFSKVNPGLINILKFMSLSLQDIQEIPFSIKLKKNQSYFSKLQSIANNCTQKCKQFDHQMIEKSYEDKIFEPLRFKDKLVKYIFSGSQELIEILIGGVQNQDDNYGDFYKYLFCDKSTKFTDLQLFMFRFKNLISNNKQNTYYLIINTKLEVKFFNQVNDILSDYNKQSNTIKNQLIVLIREGLDQKQISCLPQEKKINKQTIASILYQNAIIYYSNSSGCGKSFEIQKKISEQNQNSFRIPIGGSNKNQILQTLKQKLNKVEPGNLHIHLDVCETSEYDLNLLFFELIVLKSISIHSDQLVYFEKFNQTTFYIEIANTLDEGLYQSIHIKNFFERQKVEFDASRFQLESPNKSKEEIINYKAAFQSLYYIYVLETTGVNHFNKEQTDDSYNLDNAILSNINNLIKNKIVEQITVPCFYQIVRFLNLFGSEMRKMNKSYFLSPEYIKSEGLDHQLRTIIVSTSYKLCSNICFTQYEQKNIIQNQQVSKEMQLNQKSENIKEFSNFEMDFITFQEQESPCLTMFFRNSNQVPRQIKELVELNKEKLLYFNENLQPEDLLRWLVKLIKKDEQKIYSDRNNNSFDSMINDDISKFAKRIIIQKDNFFKIAMIFMRIRANSPVIIMGQSGIGKSILIEVMSVIMEAQFKIMIVHAGITEQDVTKLIEESIEISQKNNQKVVVFFDEVNTNKLVSSLFKEIIVDRHIYGEPIPSNVIPIAAINPYKLKSEQQKKMIDIQIHGGIKKEMVKKIKNTDLEYSVEPIPESMYSFIWNFDKLQLEDEKKYISQILQTKYNEKKKKQIYKIFADEELDLISKGIFESQIFLREKMGYQSACSLRDVSRFTKLLFWFIKFLTKCRQFELKILDKDFQSTCLYLSFYINYCVRLPLINQRKQYLYKLSEIFQENRLQIWKKIDDVSTYLINQTEVPRGIVKNTALKQNVFTLFVSIMNKIPVVLIGPPGCSKTLSLRIIIKSMKGKQSKSPLFQKLKTLMPLLYQGHVQSTSEKILEVFERAKNKVEQYKKQNEQKNYISMVHLEEIGLAEISPHNPLKVLHQTLEKPEIAIACISNWPLDQSKMNRMLAIYRLDVDEDELVEILKSTQEYVHSFKKDQSVQNVLKQDKISDQLQVQIAKTYQSYLEQVKKEMPEYEQFHGLRDFYGMAKLLISKKIQLVKDILKQSNDQLIQIQISDSLIMQNNQALIAYSFIRHFSGLETHDILFNTLKKQFKDQELNEIQKLKQIQLIQDNLTEVSDDFMSRHLMIISRNSQATLEFINSELISLQKPYQIFMGSDFQTDQKSQNTYKIINEIIDCVEKGKIVVLKNLDNIYQSLYDLLNQNYKYFNGKYYCSISFNADSREIPVSPDFKIILIADQSQIHKMDGPLLNRFEKHTFSESMIISQKDQNKINRIYQYFIDLKQNIFNFNNIKELVQSLVLQQSKLQGSSEEDYVKQQIYHLTSFSYAIQMINAQDEEFKKTYIESNYHYSLDSFIENRIFKSDNENKKLFCIYSPQQDINSTSKYNLNKIQISQIDSQQVLVNQLKQFFENLVIKSQAQLQDEDANMEPIEEEINQKILMVICDQYVDSFERISFVRQKIVETMISYQNRSNLPFSIILCIRTTDIFQALPYFANCEQYFIEDLYLNSNLDRVLSLSQIIYRLDENLNSVVDFDQLQKIFMSKKELISNSFGLVSYGNIVQEDFLLNRLKDIFTIFSFKDEEKISVISFKFIQAQIKIFLEQNQLVIVRDFVYKQIIEKGKAQQRISLLSAIKEGIMEIIQIGVAKFIAVLENNYLIYSIIHSANNSSLKKIVAQNLIDILNIGQVDFTDKEAFYRQINESNQTFDLTVNIQPKEFKFPGSQKYISILQNCIKELDFNKNENNQEKLKNIQIEENDDIELENDDQVQLNQSLDTQYNNFLEQIQNEEQINLIQFTILFIEDYINHGIQGIDLTHLNISLQIIEILQKQTQNYSSFEIEQEQEEEEKQNLKLNIQAMMILNIFKEDILRIDEIMAQFSWILRKEEIMKRLKFNHDAPNQSCIIQYAQALVQLLIQLMKPSEELQNKMKSQDITYKDQVQELVRFIDFYELYKSDQIKNSQQKLYLQQLFINNIMEKLQIDWQNKVFDELQDIIQYNLKGLDNFKNTVKRIYFNQQDDDYNQNTSKSSKVSIIKKRISKLKKNKKIDADQENEDTDKIDVEDNIKNNEEENNNLDEKIKQFEIEWIYFVLDILQNQINQNKFKDILGVVVNQLVQIEENLDNLKVNPLPKDIVIRFNIILNILFSRITKLDDLISLFNQEEHKPLLNQNYPKQTEHTVFVIITDIIQINCLHQLINQDKEKEKFYQFVFNICEIDSLAKLSLFQKLIFFSIYRELTLILCLNKDKISFDNKCRIQKFYNQIDIESLQLYVVKQIYNQYGNEITSFIKQSEIFSNIKWLKELSSGFVGILDSSFLTEPESKLYKNYFQNNQNLKSQLIKFFKDEISKSNNIFKSLLEGIIHNELYYPFSKLNNISLFRYDIQNNSQLYQCLNCQEYIFSNQCSNLKSNFMCQRCGHQIAKGSPNTKLVLQDAHTQKTELQNIINQNQWKGIYIRLIQGINDDQLEQGNSLDLRIFTLMYSISIILAFQRKRLSSQKQVTMTSFKNKQLINEQVSIWELCEHLKIHYQENPENFLNEQIDLAIEQIYQIMKFKDIREQEISIILFKIINVILNDDSIKPLQDPEERSKLNSQFSLKIQDIILQSKLVLLNQQKGEIHIVKILETFQFENIEQKVQNYYRNLRFVKVSSEPNFIQRQIQQENQNNKDYQSMKKILDSNEIEYISKSLKVLVSFTQLMQKYLSNSFTMKSAQNKTLVMVLQDEETHPLLKCFQQQLIPIWKEIKEKEKEFIIGCRDYKIYDLDEETKLNDLVYSSNTEDGIFSNIFEILCLKQNNIIQEFQSLVDSVSRTQKNMVIKVKTIQHLDENLNILKPYKETIFRKYFMNSPEYKEGNTYIFDLKQIQEELVKTCLTGTVFIDLQNSEKFSFLQEISILDFGHLSNIKIKQEPISQEVKQNLQDILQNKEQMYDLLNKLIRAFQFYLNSSDKEEMPLMQAFDNVKIRIKIPKLSAIMSESIKLKHLSSMICTLEEFNIDNLVNLCDPSFKCQIGSEKFEKAYNFISSNNLELNNFLIALGRFIFRYLSKEGLCRTENLFGQIFRIDIYKEIWNDSSQIESLLNEAVKLDILIKESFYLYQKLKQRRNQKRYNLESSIEMDIESNQNLYETMYLENFSDDFFNKKIIDS</sequence>
<dbReference type="Proteomes" id="UP000009168">
    <property type="component" value="Unassembled WGS sequence"/>
</dbReference>
<dbReference type="eggNOG" id="ENOG502QQ65">
    <property type="taxonomic scope" value="Eukaryota"/>
</dbReference>
<dbReference type="HOGENOM" id="CLU_223585_0_0_1"/>
<dbReference type="PANTHER" id="PTHR22605">
    <property type="entry name" value="RZ-TYPE DOMAIN-CONTAINING PROTEIN"/>
    <property type="match status" value="1"/>
</dbReference>
<dbReference type="SUPFAM" id="SSF52540">
    <property type="entry name" value="P-loop containing nucleoside triphosphate hydrolases"/>
    <property type="match status" value="2"/>
</dbReference>
<evidence type="ECO:0000259" key="2">
    <source>
        <dbReference type="Pfam" id="PF07728"/>
    </source>
</evidence>
<dbReference type="GeneID" id="7832639"/>
<dbReference type="Pfam" id="PF07728">
    <property type="entry name" value="AAA_5"/>
    <property type="match status" value="1"/>
</dbReference>
<dbReference type="InterPro" id="IPR031248">
    <property type="entry name" value="RNF213"/>
</dbReference>
<dbReference type="RefSeq" id="XP_001008083.2">
    <property type="nucleotide sequence ID" value="XM_001008083.2"/>
</dbReference>
<evidence type="ECO:0000313" key="3">
    <source>
        <dbReference type="EMBL" id="EAR87838.2"/>
    </source>
</evidence>
<accession>Q22SD4</accession>
<dbReference type="PANTHER" id="PTHR22605:SF1">
    <property type="entry name" value="RZ-TYPE DOMAIN-CONTAINING PROTEIN"/>
    <property type="match status" value="1"/>
</dbReference>
<feature type="coiled-coil region" evidence="1">
    <location>
        <begin position="3526"/>
        <end position="3553"/>
    </location>
</feature>
<keyword evidence="4" id="KW-1185">Reference proteome</keyword>
<feature type="coiled-coil region" evidence="1">
    <location>
        <begin position="3296"/>
        <end position="3330"/>
    </location>
</feature>
<dbReference type="GO" id="GO:0016887">
    <property type="term" value="F:ATP hydrolysis activity"/>
    <property type="evidence" value="ECO:0007669"/>
    <property type="project" value="InterPro"/>
</dbReference>
<dbReference type="STRING" id="312017.Q22SD4"/>
<dbReference type="Gene3D" id="3.40.50.300">
    <property type="entry name" value="P-loop containing nucleotide triphosphate hydrolases"/>
    <property type="match status" value="2"/>
</dbReference>
<dbReference type="InterPro" id="IPR011704">
    <property type="entry name" value="ATPase_dyneun-rel_AAA"/>
</dbReference>
<feature type="coiled-coil region" evidence="1">
    <location>
        <begin position="2341"/>
        <end position="2368"/>
    </location>
</feature>
<dbReference type="GO" id="GO:0004842">
    <property type="term" value="F:ubiquitin-protein transferase activity"/>
    <property type="evidence" value="ECO:0007669"/>
    <property type="project" value="InterPro"/>
</dbReference>
<protein>
    <submittedName>
        <fullName evidence="3">AAA domain, dynein subfamily protein</fullName>
    </submittedName>
</protein>
<feature type="domain" description="ATPase dynein-related AAA" evidence="2">
    <location>
        <begin position="1959"/>
        <end position="2042"/>
    </location>
</feature>
<gene>
    <name evidence="3" type="ORF">TTHERM_00006020</name>
</gene>
<dbReference type="KEGG" id="tet:TTHERM_00006020"/>
<dbReference type="GO" id="GO:0005524">
    <property type="term" value="F:ATP binding"/>
    <property type="evidence" value="ECO:0007669"/>
    <property type="project" value="InterPro"/>
</dbReference>
<name>Q22SD4_TETTS</name>